<dbReference type="InterPro" id="IPR033749">
    <property type="entry name" value="Polyprenyl_synt_CS"/>
</dbReference>
<keyword evidence="3 6" id="KW-0808">Transferase</keyword>
<accession>A0A1R4GMH6</accession>
<dbReference type="SFLD" id="SFLDG01017">
    <property type="entry name" value="Polyprenyl_Transferase_Like"/>
    <property type="match status" value="1"/>
</dbReference>
<evidence type="ECO:0000256" key="5">
    <source>
        <dbReference type="ARBA" id="ARBA00022842"/>
    </source>
</evidence>
<evidence type="ECO:0000313" key="7">
    <source>
        <dbReference type="EMBL" id="SJM69418.1"/>
    </source>
</evidence>
<dbReference type="RefSeq" id="WP_086999766.1">
    <property type="nucleotide sequence ID" value="NZ_FUHW01000038.1"/>
</dbReference>
<dbReference type="Proteomes" id="UP000195913">
    <property type="component" value="Unassembled WGS sequence"/>
</dbReference>
<dbReference type="AlphaFoldDB" id="A0A1R4GMH6"/>
<keyword evidence="4" id="KW-0479">Metal-binding</keyword>
<evidence type="ECO:0000256" key="2">
    <source>
        <dbReference type="ARBA" id="ARBA00006706"/>
    </source>
</evidence>
<reference evidence="7 8" key="1">
    <citation type="submission" date="2017-02" db="EMBL/GenBank/DDBJ databases">
        <authorList>
            <person name="Peterson S.W."/>
        </authorList>
    </citation>
    <scope>NUCLEOTIDE SEQUENCE [LARGE SCALE GENOMIC DNA]</scope>
    <source>
        <strain evidence="7 8">B Ar 00.02</strain>
    </source>
</reference>
<dbReference type="EC" id="2.5.1.29" evidence="7"/>
<dbReference type="SUPFAM" id="SSF48576">
    <property type="entry name" value="Terpenoid synthases"/>
    <property type="match status" value="1"/>
</dbReference>
<dbReference type="GO" id="GO:0004311">
    <property type="term" value="F:geranylgeranyl diphosphate synthase activity"/>
    <property type="evidence" value="ECO:0007669"/>
    <property type="project" value="UniProtKB-EC"/>
</dbReference>
<evidence type="ECO:0000313" key="8">
    <source>
        <dbReference type="Proteomes" id="UP000195913"/>
    </source>
</evidence>
<dbReference type="PROSITE" id="PS00723">
    <property type="entry name" value="POLYPRENYL_SYNTHASE_1"/>
    <property type="match status" value="1"/>
</dbReference>
<dbReference type="PROSITE" id="PS00444">
    <property type="entry name" value="POLYPRENYL_SYNTHASE_2"/>
    <property type="match status" value="1"/>
</dbReference>
<evidence type="ECO:0000256" key="6">
    <source>
        <dbReference type="RuleBase" id="RU004466"/>
    </source>
</evidence>
<evidence type="ECO:0000256" key="1">
    <source>
        <dbReference type="ARBA" id="ARBA00001946"/>
    </source>
</evidence>
<name>A0A1R4GMH6_9MICC</name>
<dbReference type="InterPro" id="IPR000092">
    <property type="entry name" value="Polyprenyl_synt"/>
</dbReference>
<dbReference type="GO" id="GO:0046872">
    <property type="term" value="F:metal ion binding"/>
    <property type="evidence" value="ECO:0007669"/>
    <property type="project" value="UniProtKB-KW"/>
</dbReference>
<dbReference type="SFLD" id="SFLDS00005">
    <property type="entry name" value="Isoprenoid_Synthase_Type_I"/>
    <property type="match status" value="1"/>
</dbReference>
<dbReference type="GO" id="GO:0008299">
    <property type="term" value="P:isoprenoid biosynthetic process"/>
    <property type="evidence" value="ECO:0007669"/>
    <property type="project" value="InterPro"/>
</dbReference>
<comment type="cofactor">
    <cofactor evidence="1">
        <name>Mg(2+)</name>
        <dbReference type="ChEBI" id="CHEBI:18420"/>
    </cofactor>
</comment>
<keyword evidence="5" id="KW-0460">Magnesium</keyword>
<sequence length="368" mass="39426">MNPNEATGPFSLPHRAEDTSFIKRLDSTLATFLAEQRDIVAKISPAAVDLVDSVETLIKGGKRLRPRFAWWGYAGAGGDLASEAIIRAAAALELFQAAALIHDDVIDRSATRRGRPSVHKSFEATHSRLGWARDGARFGEAAAILAGDLCLSFSEQLFATAATAGSPARKIFDDMRTQVMAGQYLDVLEESAGPSSSDTDVLERARTILRYKSAKYSTENPLLLGGALAGADSALLAGYSAFALPIGEAFQLRDDVLGVFGDPDITGKPAGDDLREGKRTEMIAHALLLAPEADRGFIQNRLGVDDLSTAEIDRMMAVLTDCGALDATERTIADLSSRAFSALEVLDVTEEIREQLRSLGKAVTERTA</sequence>
<protein>
    <submittedName>
        <fullName evidence="7">Geranylgeranyl diphosphate synthase</fullName>
        <ecNumber evidence="7">2.5.1.29</ecNumber>
    </submittedName>
</protein>
<evidence type="ECO:0000256" key="4">
    <source>
        <dbReference type="ARBA" id="ARBA00022723"/>
    </source>
</evidence>
<keyword evidence="8" id="KW-1185">Reference proteome</keyword>
<evidence type="ECO:0000256" key="3">
    <source>
        <dbReference type="ARBA" id="ARBA00022679"/>
    </source>
</evidence>
<dbReference type="PANTHER" id="PTHR12001">
    <property type="entry name" value="GERANYLGERANYL PYROPHOSPHATE SYNTHASE"/>
    <property type="match status" value="1"/>
</dbReference>
<dbReference type="Pfam" id="PF00348">
    <property type="entry name" value="polyprenyl_synt"/>
    <property type="match status" value="1"/>
</dbReference>
<dbReference type="CDD" id="cd00685">
    <property type="entry name" value="Trans_IPPS_HT"/>
    <property type="match status" value="1"/>
</dbReference>
<comment type="similarity">
    <text evidence="2 6">Belongs to the FPP/GGPP synthase family.</text>
</comment>
<dbReference type="PANTHER" id="PTHR12001:SF85">
    <property type="entry name" value="SHORT CHAIN ISOPRENYL DIPHOSPHATE SYNTHASE"/>
    <property type="match status" value="1"/>
</dbReference>
<dbReference type="EMBL" id="FUHW01000038">
    <property type="protein sequence ID" value="SJM69418.1"/>
    <property type="molecule type" value="Genomic_DNA"/>
</dbReference>
<dbReference type="InterPro" id="IPR008949">
    <property type="entry name" value="Isoprenoid_synthase_dom_sf"/>
</dbReference>
<organism evidence="7 8">
    <name type="scientific">Arthrobacter rhombi</name>
    <dbReference type="NCBI Taxonomy" id="71253"/>
    <lineage>
        <taxon>Bacteria</taxon>
        <taxon>Bacillati</taxon>
        <taxon>Actinomycetota</taxon>
        <taxon>Actinomycetes</taxon>
        <taxon>Micrococcales</taxon>
        <taxon>Micrococcaceae</taxon>
        <taxon>Arthrobacter</taxon>
    </lineage>
</organism>
<gene>
    <name evidence="7" type="ORF">FM101_11770</name>
</gene>
<proteinExistence type="inferred from homology"/>
<dbReference type="Gene3D" id="1.10.600.10">
    <property type="entry name" value="Farnesyl Diphosphate Synthase"/>
    <property type="match status" value="1"/>
</dbReference>